<dbReference type="PROSITE" id="PS51198">
    <property type="entry name" value="UVRD_HELICASE_ATP_BIND"/>
    <property type="match status" value="1"/>
</dbReference>
<accession>A0A0G1RIG9</accession>
<dbReference type="CDD" id="cd18807">
    <property type="entry name" value="SF1_C_UvrD"/>
    <property type="match status" value="1"/>
</dbReference>
<feature type="binding site" evidence="11">
    <location>
        <begin position="26"/>
        <end position="33"/>
    </location>
    <ligand>
        <name>ATP</name>
        <dbReference type="ChEBI" id="CHEBI:30616"/>
    </ligand>
</feature>
<comment type="similarity">
    <text evidence="1">Belongs to the helicase family. UvrD subfamily.</text>
</comment>
<name>A0A0G1RIG9_9BACT</name>
<protein>
    <recommendedName>
        <fullName evidence="9">DNA 3'-5' helicase</fullName>
        <ecNumber evidence="9">5.6.2.4</ecNumber>
    </recommendedName>
</protein>
<dbReference type="Gene3D" id="1.10.486.10">
    <property type="entry name" value="PCRA, domain 4"/>
    <property type="match status" value="2"/>
</dbReference>
<evidence type="ECO:0000313" key="15">
    <source>
        <dbReference type="Proteomes" id="UP000034107"/>
    </source>
</evidence>
<proteinExistence type="inferred from homology"/>
<comment type="catalytic activity">
    <reaction evidence="8">
        <text>Couples ATP hydrolysis with the unwinding of duplex DNA by translocating in the 3'-5' direction.</text>
        <dbReference type="EC" id="5.6.2.4"/>
    </reaction>
</comment>
<feature type="domain" description="UvrD-like helicase C-terminal" evidence="13">
    <location>
        <begin position="283"/>
        <end position="504"/>
    </location>
</feature>
<evidence type="ECO:0000256" key="9">
    <source>
        <dbReference type="ARBA" id="ARBA00034808"/>
    </source>
</evidence>
<evidence type="ECO:0000256" key="3">
    <source>
        <dbReference type="ARBA" id="ARBA00022801"/>
    </source>
</evidence>
<dbReference type="EC" id="5.6.2.4" evidence="9"/>
<dbReference type="PANTHER" id="PTHR11070">
    <property type="entry name" value="UVRD / RECB / PCRA DNA HELICASE FAMILY MEMBER"/>
    <property type="match status" value="1"/>
</dbReference>
<evidence type="ECO:0000256" key="8">
    <source>
        <dbReference type="ARBA" id="ARBA00034617"/>
    </source>
</evidence>
<dbReference type="GO" id="GO:0000725">
    <property type="term" value="P:recombinational repair"/>
    <property type="evidence" value="ECO:0007669"/>
    <property type="project" value="TreeGrafter"/>
</dbReference>
<evidence type="ECO:0000256" key="6">
    <source>
        <dbReference type="ARBA" id="ARBA00023125"/>
    </source>
</evidence>
<keyword evidence="7" id="KW-0413">Isomerase</keyword>
<evidence type="ECO:0000256" key="1">
    <source>
        <dbReference type="ARBA" id="ARBA00009922"/>
    </source>
</evidence>
<sequence length="626" mass="70918">MSIVSDLNPAQQGAVKFGGGPLLILAGAGSGKTRVLTYRVAYLIAEKGIDPGNILLLTFTNKAAEEMMKRVEKLVGRSGVAGGTFHSFCARMLRRYAGDAGLDPNFVIFDVGDQLDVIKQAMNSMSVDAKIVKPAAVLGAISGAKNELISPHDYVNFARGSFSQTVARVYLGYQQLLQRYKALDFDDLLGEMVKLLKNNPEVREKLQETYKFILIDEYQDTNKAQYEITKELAHKYRNLTVVGDAAQAIYSWRGADYRNLLLLKQDFSDLTTVNLEQNYRSTQTILDAAYSVISQNKNHPILKLWTDKSEGAKVALYEADNEQDEAGFILKQIGEKYSDYAVLYRTNAQSRVLEEAFLHAGIPYVLVGGTRFYERKEVKDVVCYLRLVINPEDEVARKRAEKNGKTRLGKLLVHSSWFIDKKTIETLDEVLKTTGYLELFNPEDEEDLARLENIKELRSVAMEFPKLPEFLEQIALTERASFARKRASEGQGAVTLMTLHAAKGLEFKTVFVVGMEEGLFPHSRSLMDAEQMEEERRLCYVGMTRAMDRLYLTYARRRLFFGQRNNNAVSRFLADIPERLLDCDPDRIGLHLSRPVGRKRNNPSLQNWGFDATGTWQWKPEDDLPF</sequence>
<dbReference type="InterPro" id="IPR027417">
    <property type="entry name" value="P-loop_NTPase"/>
</dbReference>
<dbReference type="GO" id="GO:0016887">
    <property type="term" value="F:ATP hydrolysis activity"/>
    <property type="evidence" value="ECO:0007669"/>
    <property type="project" value="RHEA"/>
</dbReference>
<evidence type="ECO:0000256" key="11">
    <source>
        <dbReference type="PROSITE-ProRule" id="PRU00560"/>
    </source>
</evidence>
<comment type="caution">
    <text evidence="14">The sequence shown here is derived from an EMBL/GenBank/DDBJ whole genome shotgun (WGS) entry which is preliminary data.</text>
</comment>
<evidence type="ECO:0000259" key="12">
    <source>
        <dbReference type="PROSITE" id="PS51198"/>
    </source>
</evidence>
<gene>
    <name evidence="14" type="ORF">UX31_C0031G0004</name>
</gene>
<evidence type="ECO:0000256" key="5">
    <source>
        <dbReference type="ARBA" id="ARBA00022840"/>
    </source>
</evidence>
<keyword evidence="5 11" id="KW-0067">ATP-binding</keyword>
<evidence type="ECO:0000256" key="2">
    <source>
        <dbReference type="ARBA" id="ARBA00022741"/>
    </source>
</evidence>
<dbReference type="GO" id="GO:0005829">
    <property type="term" value="C:cytosol"/>
    <property type="evidence" value="ECO:0007669"/>
    <property type="project" value="TreeGrafter"/>
</dbReference>
<dbReference type="GO" id="GO:0005524">
    <property type="term" value="F:ATP binding"/>
    <property type="evidence" value="ECO:0007669"/>
    <property type="project" value="UniProtKB-UniRule"/>
</dbReference>
<dbReference type="SUPFAM" id="SSF52540">
    <property type="entry name" value="P-loop containing nucleoside triphosphate hydrolases"/>
    <property type="match status" value="1"/>
</dbReference>
<keyword evidence="4 11" id="KW-0347">Helicase</keyword>
<dbReference type="InterPro" id="IPR014017">
    <property type="entry name" value="DNA_helicase_UvrD-like_C"/>
</dbReference>
<dbReference type="CDD" id="cd17932">
    <property type="entry name" value="DEXQc_UvrD"/>
    <property type="match status" value="1"/>
</dbReference>
<evidence type="ECO:0000259" key="13">
    <source>
        <dbReference type="PROSITE" id="PS51217"/>
    </source>
</evidence>
<dbReference type="Gene3D" id="1.10.10.160">
    <property type="match status" value="1"/>
</dbReference>
<dbReference type="EMBL" id="LCLS01000031">
    <property type="protein sequence ID" value="KKU20710.1"/>
    <property type="molecule type" value="Genomic_DNA"/>
</dbReference>
<dbReference type="InterPro" id="IPR013986">
    <property type="entry name" value="DExx_box_DNA_helicase_dom_sf"/>
</dbReference>
<dbReference type="AlphaFoldDB" id="A0A0G1RIG9"/>
<dbReference type="PATRIC" id="fig|1618732.3.peg.859"/>
<comment type="catalytic activity">
    <reaction evidence="10">
        <text>ATP + H2O = ADP + phosphate + H(+)</text>
        <dbReference type="Rhea" id="RHEA:13065"/>
        <dbReference type="ChEBI" id="CHEBI:15377"/>
        <dbReference type="ChEBI" id="CHEBI:15378"/>
        <dbReference type="ChEBI" id="CHEBI:30616"/>
        <dbReference type="ChEBI" id="CHEBI:43474"/>
        <dbReference type="ChEBI" id="CHEBI:456216"/>
        <dbReference type="EC" id="5.6.2.4"/>
    </reaction>
</comment>
<dbReference type="GO" id="GO:0033202">
    <property type="term" value="C:DNA helicase complex"/>
    <property type="evidence" value="ECO:0007669"/>
    <property type="project" value="TreeGrafter"/>
</dbReference>
<keyword evidence="3 11" id="KW-0378">Hydrolase</keyword>
<keyword evidence="6" id="KW-0238">DNA-binding</keyword>
<dbReference type="Pfam" id="PF13361">
    <property type="entry name" value="UvrD_C"/>
    <property type="match status" value="2"/>
</dbReference>
<dbReference type="Pfam" id="PF00580">
    <property type="entry name" value="UvrD-helicase"/>
    <property type="match status" value="1"/>
</dbReference>
<organism evidence="14 15">
    <name type="scientific">Candidatus Nomurabacteria bacterium GW2011_GWA1_46_11</name>
    <dbReference type="NCBI Taxonomy" id="1618732"/>
    <lineage>
        <taxon>Bacteria</taxon>
        <taxon>Candidatus Nomuraibacteriota</taxon>
    </lineage>
</organism>
<dbReference type="GO" id="GO:0043138">
    <property type="term" value="F:3'-5' DNA helicase activity"/>
    <property type="evidence" value="ECO:0007669"/>
    <property type="project" value="UniProtKB-EC"/>
</dbReference>
<dbReference type="InterPro" id="IPR014016">
    <property type="entry name" value="UvrD-like_ATP-bd"/>
</dbReference>
<feature type="domain" description="UvrD-like helicase ATP-binding" evidence="12">
    <location>
        <begin position="5"/>
        <end position="282"/>
    </location>
</feature>
<dbReference type="InterPro" id="IPR000212">
    <property type="entry name" value="DNA_helicase_UvrD/REP"/>
</dbReference>
<evidence type="ECO:0000256" key="7">
    <source>
        <dbReference type="ARBA" id="ARBA00023235"/>
    </source>
</evidence>
<dbReference type="GO" id="GO:0003677">
    <property type="term" value="F:DNA binding"/>
    <property type="evidence" value="ECO:0007669"/>
    <property type="project" value="UniProtKB-KW"/>
</dbReference>
<dbReference type="PANTHER" id="PTHR11070:SF2">
    <property type="entry name" value="ATP-DEPENDENT DNA HELICASE SRS2"/>
    <property type="match status" value="1"/>
</dbReference>
<dbReference type="PROSITE" id="PS51217">
    <property type="entry name" value="UVRD_HELICASE_CTER"/>
    <property type="match status" value="1"/>
</dbReference>
<dbReference type="Proteomes" id="UP000034107">
    <property type="component" value="Unassembled WGS sequence"/>
</dbReference>
<evidence type="ECO:0000313" key="14">
    <source>
        <dbReference type="EMBL" id="KKU20710.1"/>
    </source>
</evidence>
<evidence type="ECO:0000256" key="10">
    <source>
        <dbReference type="ARBA" id="ARBA00048988"/>
    </source>
</evidence>
<evidence type="ECO:0000256" key="4">
    <source>
        <dbReference type="ARBA" id="ARBA00022806"/>
    </source>
</evidence>
<keyword evidence="2 11" id="KW-0547">Nucleotide-binding</keyword>
<dbReference type="Gene3D" id="3.40.50.300">
    <property type="entry name" value="P-loop containing nucleotide triphosphate hydrolases"/>
    <property type="match status" value="3"/>
</dbReference>
<reference evidence="14 15" key="1">
    <citation type="journal article" date="2015" name="Nature">
        <title>rRNA introns, odd ribosomes, and small enigmatic genomes across a large radiation of phyla.</title>
        <authorList>
            <person name="Brown C.T."/>
            <person name="Hug L.A."/>
            <person name="Thomas B.C."/>
            <person name="Sharon I."/>
            <person name="Castelle C.J."/>
            <person name="Singh A."/>
            <person name="Wilkins M.J."/>
            <person name="Williams K.H."/>
            <person name="Banfield J.F."/>
        </authorList>
    </citation>
    <scope>NUCLEOTIDE SEQUENCE [LARGE SCALE GENOMIC DNA]</scope>
</reference>